<dbReference type="Gene3D" id="3.40.50.150">
    <property type="entry name" value="Vaccinia Virus protein VP39"/>
    <property type="match status" value="1"/>
</dbReference>
<dbReference type="GO" id="GO:0003886">
    <property type="term" value="F:DNA (cytosine-5-)-methyltransferase activity"/>
    <property type="evidence" value="ECO:0007669"/>
    <property type="project" value="UniProtKB-EC"/>
</dbReference>
<dbReference type="EC" id="2.1.1.37" evidence="7"/>
<keyword evidence="4" id="KW-0680">Restriction system</keyword>
<comment type="similarity">
    <text evidence="5 6">Belongs to the class I-like SAM-binding methyltransferase superfamily. C5-methyltransferase family.</text>
</comment>
<dbReference type="InterPro" id="IPR029063">
    <property type="entry name" value="SAM-dependent_MTases_sf"/>
</dbReference>
<gene>
    <name evidence="8" type="ORF">NE398_17740</name>
</gene>
<comment type="catalytic activity">
    <reaction evidence="7">
        <text>a 2'-deoxycytidine in DNA + S-adenosyl-L-methionine = a 5-methyl-2'-deoxycytidine in DNA + S-adenosyl-L-homocysteine + H(+)</text>
        <dbReference type="Rhea" id="RHEA:13681"/>
        <dbReference type="Rhea" id="RHEA-COMP:11369"/>
        <dbReference type="Rhea" id="RHEA-COMP:11370"/>
        <dbReference type="ChEBI" id="CHEBI:15378"/>
        <dbReference type="ChEBI" id="CHEBI:57856"/>
        <dbReference type="ChEBI" id="CHEBI:59789"/>
        <dbReference type="ChEBI" id="CHEBI:85452"/>
        <dbReference type="ChEBI" id="CHEBI:85454"/>
        <dbReference type="EC" id="2.1.1.37"/>
    </reaction>
</comment>
<keyword evidence="3 5" id="KW-0949">S-adenosyl-L-methionine</keyword>
<dbReference type="RefSeq" id="WP_272470666.1">
    <property type="nucleotide sequence ID" value="NZ_JAMRYU010000022.1"/>
</dbReference>
<dbReference type="InterPro" id="IPR001525">
    <property type="entry name" value="C5_MeTfrase"/>
</dbReference>
<evidence type="ECO:0000313" key="8">
    <source>
        <dbReference type="EMBL" id="MDC4241980.1"/>
    </source>
</evidence>
<dbReference type="PANTHER" id="PTHR10629">
    <property type="entry name" value="CYTOSINE-SPECIFIC METHYLTRANSFERASE"/>
    <property type="match status" value="1"/>
</dbReference>
<feature type="active site" evidence="5">
    <location>
        <position position="116"/>
    </location>
</feature>
<dbReference type="PROSITE" id="PS51679">
    <property type="entry name" value="SAM_MT_C5"/>
    <property type="match status" value="1"/>
</dbReference>
<dbReference type="InterPro" id="IPR018117">
    <property type="entry name" value="C5_DNA_meth_AS"/>
</dbReference>
<dbReference type="Pfam" id="PF00145">
    <property type="entry name" value="DNA_methylase"/>
    <property type="match status" value="2"/>
</dbReference>
<evidence type="ECO:0000256" key="3">
    <source>
        <dbReference type="ARBA" id="ARBA00022691"/>
    </source>
</evidence>
<name>A0A9X3XMB5_9CLOT</name>
<dbReference type="PROSITE" id="PS00095">
    <property type="entry name" value="C5_MTASE_2"/>
    <property type="match status" value="1"/>
</dbReference>
<comment type="caution">
    <text evidence="8">The sequence shown here is derived from an EMBL/GenBank/DDBJ whole genome shotgun (WGS) entry which is preliminary data.</text>
</comment>
<keyword evidence="2 5" id="KW-0808">Transferase</keyword>
<dbReference type="PRINTS" id="PR00105">
    <property type="entry name" value="C5METTRFRASE"/>
</dbReference>
<dbReference type="Proteomes" id="UP001141183">
    <property type="component" value="Unassembled WGS sequence"/>
</dbReference>
<accession>A0A9X3XMB5</accession>
<dbReference type="AlphaFoldDB" id="A0A9X3XMB5"/>
<dbReference type="PROSITE" id="PS00094">
    <property type="entry name" value="C5_MTASE_1"/>
    <property type="match status" value="1"/>
</dbReference>
<protein>
    <recommendedName>
        <fullName evidence="7">Cytosine-specific methyltransferase</fullName>
        <ecNumber evidence="7">2.1.1.37</ecNumber>
    </recommendedName>
</protein>
<dbReference type="GO" id="GO:0009307">
    <property type="term" value="P:DNA restriction-modification system"/>
    <property type="evidence" value="ECO:0007669"/>
    <property type="project" value="UniProtKB-KW"/>
</dbReference>
<dbReference type="EMBL" id="JAMRYU010000022">
    <property type="protein sequence ID" value="MDC4241980.1"/>
    <property type="molecule type" value="Genomic_DNA"/>
</dbReference>
<evidence type="ECO:0000256" key="6">
    <source>
        <dbReference type="RuleBase" id="RU000416"/>
    </source>
</evidence>
<dbReference type="SUPFAM" id="SSF53335">
    <property type="entry name" value="S-adenosyl-L-methionine-dependent methyltransferases"/>
    <property type="match status" value="1"/>
</dbReference>
<organism evidence="8 9">
    <name type="scientific">Clostridium tertium</name>
    <dbReference type="NCBI Taxonomy" id="1559"/>
    <lineage>
        <taxon>Bacteria</taxon>
        <taxon>Bacillati</taxon>
        <taxon>Bacillota</taxon>
        <taxon>Clostridia</taxon>
        <taxon>Eubacteriales</taxon>
        <taxon>Clostridiaceae</taxon>
        <taxon>Clostridium</taxon>
    </lineage>
</organism>
<dbReference type="InterPro" id="IPR050390">
    <property type="entry name" value="C5-Methyltransferase"/>
</dbReference>
<dbReference type="Gene3D" id="3.90.120.10">
    <property type="entry name" value="DNA Methylase, subunit A, domain 2"/>
    <property type="match status" value="1"/>
</dbReference>
<dbReference type="GO" id="GO:0044027">
    <property type="term" value="P:negative regulation of gene expression via chromosomal CpG island methylation"/>
    <property type="evidence" value="ECO:0007669"/>
    <property type="project" value="TreeGrafter"/>
</dbReference>
<dbReference type="NCBIfam" id="TIGR00675">
    <property type="entry name" value="dcm"/>
    <property type="match status" value="1"/>
</dbReference>
<dbReference type="PANTHER" id="PTHR10629:SF52">
    <property type="entry name" value="DNA (CYTOSINE-5)-METHYLTRANSFERASE 1"/>
    <property type="match status" value="1"/>
</dbReference>
<keyword evidence="1 5" id="KW-0489">Methyltransferase</keyword>
<evidence type="ECO:0000256" key="1">
    <source>
        <dbReference type="ARBA" id="ARBA00022603"/>
    </source>
</evidence>
<evidence type="ECO:0000256" key="5">
    <source>
        <dbReference type="PROSITE-ProRule" id="PRU01016"/>
    </source>
</evidence>
<proteinExistence type="inferred from homology"/>
<evidence type="ECO:0000313" key="9">
    <source>
        <dbReference type="Proteomes" id="UP001141183"/>
    </source>
</evidence>
<sequence>MYCIDLFAGAGGLSEGFQRKGFKFFAHVEMDKAACMTLQTRQAFYFLKRNRRLYIYESYLRGEISREELYSNVPNRIFKSIINAEINEDTIEDVFEKIDENRRNREVDVIIGGPPCQAYSVIGRSRDPNGMIGDRRNYLYLEYIKFLNRYRPKVFVFENVLGLLSAQNGTIFEDMKINFSEAGYKIDYKVLNAKDFGVLEDRRRIIIIGWREDIDFRYPTFNIKRKNFTIRDLFSDLPFINSGEYNNEYLVDTNECLIKTHVRKNWNVLSQHECRLNNERDLSIYRMYVETWNSEGRKLRYNELPEELMTHSNRDSFLDRFNIVPYEGICHTVVAHMAKDGHYYIHPDINQNRSLSVREAARIQSFPDDYYFENSRTAAFKQIGNAVPPLMAEMIAVSIKKQLEHIE</sequence>
<evidence type="ECO:0000256" key="7">
    <source>
        <dbReference type="RuleBase" id="RU000417"/>
    </source>
</evidence>
<keyword evidence="9" id="KW-1185">Reference proteome</keyword>
<reference evidence="8" key="1">
    <citation type="submission" date="2022-05" db="EMBL/GenBank/DDBJ databases">
        <title>Draft genome sequence of Clostridium tertium strain CP3 isolated from Peru.</title>
        <authorList>
            <person name="Hurtado R."/>
            <person name="Lima L."/>
            <person name="Sousa T."/>
            <person name="Jaiswal A.K."/>
            <person name="Tiwari S."/>
            <person name="Maturrano L."/>
            <person name="Brenig B."/>
            <person name="Azevedo V."/>
        </authorList>
    </citation>
    <scope>NUCLEOTIDE SEQUENCE</scope>
    <source>
        <strain evidence="8">CP3</strain>
    </source>
</reference>
<evidence type="ECO:0000256" key="4">
    <source>
        <dbReference type="ARBA" id="ARBA00022747"/>
    </source>
</evidence>
<dbReference type="GO" id="GO:0032259">
    <property type="term" value="P:methylation"/>
    <property type="evidence" value="ECO:0007669"/>
    <property type="project" value="UniProtKB-KW"/>
</dbReference>
<dbReference type="GO" id="GO:0003677">
    <property type="term" value="F:DNA binding"/>
    <property type="evidence" value="ECO:0007669"/>
    <property type="project" value="TreeGrafter"/>
</dbReference>
<evidence type="ECO:0000256" key="2">
    <source>
        <dbReference type="ARBA" id="ARBA00022679"/>
    </source>
</evidence>
<dbReference type="InterPro" id="IPR031303">
    <property type="entry name" value="C5_meth_CS"/>
</dbReference>